<organism evidence="1">
    <name type="scientific">Rhizophora mucronata</name>
    <name type="common">Asiatic mangrove</name>
    <dbReference type="NCBI Taxonomy" id="61149"/>
    <lineage>
        <taxon>Eukaryota</taxon>
        <taxon>Viridiplantae</taxon>
        <taxon>Streptophyta</taxon>
        <taxon>Embryophyta</taxon>
        <taxon>Tracheophyta</taxon>
        <taxon>Spermatophyta</taxon>
        <taxon>Magnoliopsida</taxon>
        <taxon>eudicotyledons</taxon>
        <taxon>Gunneridae</taxon>
        <taxon>Pentapetalae</taxon>
        <taxon>rosids</taxon>
        <taxon>fabids</taxon>
        <taxon>Malpighiales</taxon>
        <taxon>Rhizophoraceae</taxon>
        <taxon>Rhizophora</taxon>
    </lineage>
</organism>
<reference evidence="1" key="1">
    <citation type="submission" date="2018-02" db="EMBL/GenBank/DDBJ databases">
        <title>Rhizophora mucronata_Transcriptome.</title>
        <authorList>
            <person name="Meera S.P."/>
            <person name="Sreeshan A."/>
            <person name="Augustine A."/>
        </authorList>
    </citation>
    <scope>NUCLEOTIDE SEQUENCE</scope>
    <source>
        <tissue evidence="1">Leaf</tissue>
    </source>
</reference>
<accession>A0A2P2KDW0</accession>
<dbReference type="EMBL" id="GGEC01023376">
    <property type="protein sequence ID" value="MBX03860.1"/>
    <property type="molecule type" value="Transcribed_RNA"/>
</dbReference>
<evidence type="ECO:0000313" key="1">
    <source>
        <dbReference type="EMBL" id="MBX03860.1"/>
    </source>
</evidence>
<proteinExistence type="predicted"/>
<dbReference type="AlphaFoldDB" id="A0A2P2KDW0"/>
<sequence length="81" mass="9324">MPLLNFCQSIHYLASPLLLDSFLENLFTISSLNQFFNCLFICFCSRHCKNTPLNNLTILLVDGLPQNLKFSHLVFQLLFQG</sequence>
<protein>
    <submittedName>
        <fullName evidence="1">Uncharacterized protein</fullName>
    </submittedName>
</protein>
<name>A0A2P2KDW0_RHIMU</name>